<dbReference type="InterPro" id="IPR036396">
    <property type="entry name" value="Cyt_P450_sf"/>
</dbReference>
<dbReference type="Gene3D" id="1.10.630.10">
    <property type="entry name" value="Cytochrome P450"/>
    <property type="match status" value="1"/>
</dbReference>
<evidence type="ECO:0000256" key="6">
    <source>
        <dbReference type="ARBA" id="ARBA00023004"/>
    </source>
</evidence>
<dbReference type="PRINTS" id="PR00385">
    <property type="entry name" value="P450"/>
</dbReference>
<accession>A0A6P8BG73</accession>
<reference evidence="11" key="1">
    <citation type="journal article" date="2019" name="Mol. Biol. Evol.">
        <title>Blast fungal genomes show frequent chromosomal changes, gene gains and losses, and effector gene turnover.</title>
        <authorList>
            <person name="Gomez Luciano L.B."/>
            <person name="Jason Tsai I."/>
            <person name="Chuma I."/>
            <person name="Tosa Y."/>
            <person name="Chen Y.H."/>
            <person name="Li J.Y."/>
            <person name="Li M.Y."/>
            <person name="Jade Lu M.Y."/>
            <person name="Nakayashiki H."/>
            <person name="Li W.H."/>
        </authorList>
    </citation>
    <scope>NUCLEOTIDE SEQUENCE</scope>
    <source>
        <strain evidence="11">NI907</strain>
    </source>
</reference>
<protein>
    <submittedName>
        <fullName evidence="11">Uncharacterized protein</fullName>
    </submittedName>
</protein>
<dbReference type="GO" id="GO:0005506">
    <property type="term" value="F:iron ion binding"/>
    <property type="evidence" value="ECO:0007669"/>
    <property type="project" value="InterPro"/>
</dbReference>
<evidence type="ECO:0000313" key="11">
    <source>
        <dbReference type="RefSeq" id="XP_030986051.1"/>
    </source>
</evidence>
<evidence type="ECO:0000256" key="3">
    <source>
        <dbReference type="ARBA" id="ARBA00022617"/>
    </source>
</evidence>
<evidence type="ECO:0000256" key="5">
    <source>
        <dbReference type="ARBA" id="ARBA00023002"/>
    </source>
</evidence>
<dbReference type="Pfam" id="PF00067">
    <property type="entry name" value="p450"/>
    <property type="match status" value="1"/>
</dbReference>
<dbReference type="GO" id="GO:0004497">
    <property type="term" value="F:monooxygenase activity"/>
    <property type="evidence" value="ECO:0007669"/>
    <property type="project" value="UniProtKB-KW"/>
</dbReference>
<dbReference type="KEGG" id="pgri:PgNI_01986"/>
<keyword evidence="7 9" id="KW-0503">Monooxygenase</keyword>
<evidence type="ECO:0000256" key="7">
    <source>
        <dbReference type="ARBA" id="ARBA00023033"/>
    </source>
</evidence>
<evidence type="ECO:0000256" key="1">
    <source>
        <dbReference type="ARBA" id="ARBA00001971"/>
    </source>
</evidence>
<dbReference type="SUPFAM" id="SSF48264">
    <property type="entry name" value="Cytochrome P450"/>
    <property type="match status" value="1"/>
</dbReference>
<reference evidence="11" key="3">
    <citation type="submission" date="2025-08" db="UniProtKB">
        <authorList>
            <consortium name="RefSeq"/>
        </authorList>
    </citation>
    <scope>IDENTIFICATION</scope>
    <source>
        <strain evidence="11">NI907</strain>
    </source>
</reference>
<feature type="binding site" description="axial binding residue" evidence="8">
    <location>
        <position position="118"/>
    </location>
    <ligand>
        <name>heme</name>
        <dbReference type="ChEBI" id="CHEBI:30413"/>
    </ligand>
    <ligandPart>
        <name>Fe</name>
        <dbReference type="ChEBI" id="CHEBI:18248"/>
    </ligandPart>
</feature>
<dbReference type="GO" id="GO:0020037">
    <property type="term" value="F:heme binding"/>
    <property type="evidence" value="ECO:0007669"/>
    <property type="project" value="InterPro"/>
</dbReference>
<dbReference type="AlphaFoldDB" id="A0A6P8BG73"/>
<evidence type="ECO:0000256" key="8">
    <source>
        <dbReference type="PIRSR" id="PIRSR602401-1"/>
    </source>
</evidence>
<keyword evidence="10" id="KW-1185">Reference proteome</keyword>
<dbReference type="InterPro" id="IPR017972">
    <property type="entry name" value="Cyt_P450_CS"/>
</dbReference>
<evidence type="ECO:0000256" key="4">
    <source>
        <dbReference type="ARBA" id="ARBA00022723"/>
    </source>
</evidence>
<name>A0A6P8BG73_PYRGI</name>
<comment type="cofactor">
    <cofactor evidence="1 8">
        <name>heme</name>
        <dbReference type="ChEBI" id="CHEBI:30413"/>
    </cofactor>
</comment>
<keyword evidence="3 8" id="KW-0349">Heme</keyword>
<sequence length="181" mass="20847">MAKAKEEVRSAFSSDAEINWERVESRLPFLRACTDEVMRLYPQPGCASLRITGDNDIICGIPIPPKTVVGIWPYGVYRDPNLWHKADEFHPERWLGDPEYANDAREAFNPFHIGSRDCIGRGLAIMELRLVMARMIYNFDMHMIGAGMKEDPRNWVDKQKNLFLVWARLPLEVVLTPTTKN</sequence>
<evidence type="ECO:0000256" key="9">
    <source>
        <dbReference type="RuleBase" id="RU000461"/>
    </source>
</evidence>
<dbReference type="PANTHER" id="PTHR24305:SF29">
    <property type="entry name" value="BENZOATE-PARA-HYDROXYLASE"/>
    <property type="match status" value="1"/>
</dbReference>
<dbReference type="PANTHER" id="PTHR24305">
    <property type="entry name" value="CYTOCHROME P450"/>
    <property type="match status" value="1"/>
</dbReference>
<dbReference type="InterPro" id="IPR002401">
    <property type="entry name" value="Cyt_P450_E_grp-I"/>
</dbReference>
<keyword evidence="6 8" id="KW-0408">Iron</keyword>
<dbReference type="PRINTS" id="PR00463">
    <property type="entry name" value="EP450I"/>
</dbReference>
<dbReference type="GO" id="GO:0016705">
    <property type="term" value="F:oxidoreductase activity, acting on paired donors, with incorporation or reduction of molecular oxygen"/>
    <property type="evidence" value="ECO:0007669"/>
    <property type="project" value="InterPro"/>
</dbReference>
<dbReference type="InterPro" id="IPR001128">
    <property type="entry name" value="Cyt_P450"/>
</dbReference>
<keyword evidence="4 8" id="KW-0479">Metal-binding</keyword>
<proteinExistence type="inferred from homology"/>
<organism evidence="10 11">
    <name type="scientific">Pyricularia grisea</name>
    <name type="common">Crabgrass-specific blast fungus</name>
    <name type="synonym">Magnaporthe grisea</name>
    <dbReference type="NCBI Taxonomy" id="148305"/>
    <lineage>
        <taxon>Eukaryota</taxon>
        <taxon>Fungi</taxon>
        <taxon>Dikarya</taxon>
        <taxon>Ascomycota</taxon>
        <taxon>Pezizomycotina</taxon>
        <taxon>Sordariomycetes</taxon>
        <taxon>Sordariomycetidae</taxon>
        <taxon>Magnaporthales</taxon>
        <taxon>Pyriculariaceae</taxon>
        <taxon>Pyricularia</taxon>
    </lineage>
</organism>
<reference evidence="11" key="2">
    <citation type="submission" date="2019-10" db="EMBL/GenBank/DDBJ databases">
        <authorList>
            <consortium name="NCBI Genome Project"/>
        </authorList>
    </citation>
    <scope>NUCLEOTIDE SEQUENCE</scope>
    <source>
        <strain evidence="11">NI907</strain>
    </source>
</reference>
<dbReference type="PROSITE" id="PS00086">
    <property type="entry name" value="CYTOCHROME_P450"/>
    <property type="match status" value="1"/>
</dbReference>
<dbReference type="GeneID" id="41956969"/>
<comment type="similarity">
    <text evidence="2 9">Belongs to the cytochrome P450 family.</text>
</comment>
<keyword evidence="5 9" id="KW-0560">Oxidoreductase</keyword>
<dbReference type="InterPro" id="IPR050121">
    <property type="entry name" value="Cytochrome_P450_monoxygenase"/>
</dbReference>
<dbReference type="RefSeq" id="XP_030986051.1">
    <property type="nucleotide sequence ID" value="XM_031122057.1"/>
</dbReference>
<gene>
    <name evidence="11" type="ORF">PgNI_01986</name>
</gene>
<dbReference type="Proteomes" id="UP000515153">
    <property type="component" value="Unplaced"/>
</dbReference>
<evidence type="ECO:0000256" key="2">
    <source>
        <dbReference type="ARBA" id="ARBA00010617"/>
    </source>
</evidence>
<evidence type="ECO:0000313" key="10">
    <source>
        <dbReference type="Proteomes" id="UP000515153"/>
    </source>
</evidence>